<dbReference type="OrthoDB" id="3221235at2759"/>
<dbReference type="Pfam" id="PF12937">
    <property type="entry name" value="F-box-like"/>
    <property type="match status" value="1"/>
</dbReference>
<evidence type="ECO:0000259" key="1">
    <source>
        <dbReference type="Pfam" id="PF12937"/>
    </source>
</evidence>
<dbReference type="AlphaFoldDB" id="A0A0D7B589"/>
<dbReference type="EMBL" id="KN880579">
    <property type="protein sequence ID" value="KIY65718.1"/>
    <property type="molecule type" value="Genomic_DNA"/>
</dbReference>
<feature type="domain" description="F-box" evidence="1">
    <location>
        <begin position="2"/>
        <end position="54"/>
    </location>
</feature>
<name>A0A0D7B589_9AGAR</name>
<sequence length="466" mass="52372">MEHLPNDILLLIFQECADATDNSLAPDSAPWSLASTCSAWRAIVLNSPLLWTTLRVPLDDYGAYDRTLTRAEWLQKMHSLPLKIAARTRRFLELSKNCLLDIEIEDSNPNKAYYGLARIIGAESARWRTFVGCTYNSLLGPLRHIPHLTRLELRVFEELWNVDPPALPWSCVAPKLKSAAFIAMENQSIGAFNAVQCGLPLEQLTSFKASIGPVPQLIHRLLQVTELDVKIGHDFEPIDQEEPAIRQRPEVYNFPNLVSLTLDLTDDTRSSMMPHVEPIISRIHAPSLTSLNIYTRSLGTIFNPTRIKCTPERLVKFSLAFSDEWKPDTQALLIDFLKTSPNLEVLGLQAVEFLDYIFEDTQDYVAQTITALKNSSHAILPKLSTLQVDADTLDAHMSNVLEFVLQRSEHGGMFKELAILVQDYHGLDSLHPDAGALLESLEEGYHRLEAERTVDGTSVVFTVIYG</sequence>
<accession>A0A0D7B589</accession>
<dbReference type="Proteomes" id="UP000054007">
    <property type="component" value="Unassembled WGS sequence"/>
</dbReference>
<keyword evidence="3" id="KW-1185">Reference proteome</keyword>
<proteinExistence type="predicted"/>
<evidence type="ECO:0000313" key="3">
    <source>
        <dbReference type="Proteomes" id="UP000054007"/>
    </source>
</evidence>
<reference evidence="2 3" key="1">
    <citation type="journal article" date="2015" name="Fungal Genet. Biol.">
        <title>Evolution of novel wood decay mechanisms in Agaricales revealed by the genome sequences of Fistulina hepatica and Cylindrobasidium torrendii.</title>
        <authorList>
            <person name="Floudas D."/>
            <person name="Held B.W."/>
            <person name="Riley R."/>
            <person name="Nagy L.G."/>
            <person name="Koehler G."/>
            <person name="Ransdell A.S."/>
            <person name="Younus H."/>
            <person name="Chow J."/>
            <person name="Chiniquy J."/>
            <person name="Lipzen A."/>
            <person name="Tritt A."/>
            <person name="Sun H."/>
            <person name="Haridas S."/>
            <person name="LaButti K."/>
            <person name="Ohm R.A."/>
            <person name="Kues U."/>
            <person name="Blanchette R.A."/>
            <person name="Grigoriev I.V."/>
            <person name="Minto R.E."/>
            <person name="Hibbett D.S."/>
        </authorList>
    </citation>
    <scope>NUCLEOTIDE SEQUENCE [LARGE SCALE GENOMIC DNA]</scope>
    <source>
        <strain evidence="2 3">FP15055 ss-10</strain>
    </source>
</reference>
<protein>
    <recommendedName>
        <fullName evidence="1">F-box domain-containing protein</fullName>
    </recommendedName>
</protein>
<evidence type="ECO:0000313" key="2">
    <source>
        <dbReference type="EMBL" id="KIY65718.1"/>
    </source>
</evidence>
<gene>
    <name evidence="2" type="ORF">CYLTODRAFT_424080</name>
</gene>
<organism evidence="2 3">
    <name type="scientific">Cylindrobasidium torrendii FP15055 ss-10</name>
    <dbReference type="NCBI Taxonomy" id="1314674"/>
    <lineage>
        <taxon>Eukaryota</taxon>
        <taxon>Fungi</taxon>
        <taxon>Dikarya</taxon>
        <taxon>Basidiomycota</taxon>
        <taxon>Agaricomycotina</taxon>
        <taxon>Agaricomycetes</taxon>
        <taxon>Agaricomycetidae</taxon>
        <taxon>Agaricales</taxon>
        <taxon>Marasmiineae</taxon>
        <taxon>Physalacriaceae</taxon>
        <taxon>Cylindrobasidium</taxon>
    </lineage>
</organism>
<dbReference type="InterPro" id="IPR001810">
    <property type="entry name" value="F-box_dom"/>
</dbReference>